<comment type="subunit">
    <text evidence="2">Monomer. Binds 30S ribosomal subunits, but not 50S ribosomal subunits or 70S ribosomes.</text>
</comment>
<dbReference type="AlphaFoldDB" id="A0A2M7B975"/>
<dbReference type="Pfam" id="PF02033">
    <property type="entry name" value="RBFA"/>
    <property type="match status" value="1"/>
</dbReference>
<proteinExistence type="inferred from homology"/>
<dbReference type="Gene3D" id="3.30.300.20">
    <property type="match status" value="1"/>
</dbReference>
<dbReference type="EMBL" id="PEVG01000013">
    <property type="protein sequence ID" value="PIU99672.1"/>
    <property type="molecule type" value="Genomic_DNA"/>
</dbReference>
<dbReference type="SUPFAM" id="SSF89919">
    <property type="entry name" value="Ribosome-binding factor A, RbfA"/>
    <property type="match status" value="1"/>
</dbReference>
<organism evidence="3 4">
    <name type="scientific">Candidatus Tagabacteria bacterium CG03_land_8_20_14_0_80_41_22</name>
    <dbReference type="NCBI Taxonomy" id="1975020"/>
    <lineage>
        <taxon>Bacteria</taxon>
        <taxon>Candidatus Tagaibacteriota</taxon>
    </lineage>
</organism>
<dbReference type="GO" id="GO:0043024">
    <property type="term" value="F:ribosomal small subunit binding"/>
    <property type="evidence" value="ECO:0007669"/>
    <property type="project" value="TreeGrafter"/>
</dbReference>
<protein>
    <recommendedName>
        <fullName evidence="2">Ribosome-binding factor A</fullName>
    </recommendedName>
</protein>
<dbReference type="InterPro" id="IPR000238">
    <property type="entry name" value="RbfA"/>
</dbReference>
<evidence type="ECO:0000256" key="1">
    <source>
        <dbReference type="ARBA" id="ARBA00022517"/>
    </source>
</evidence>
<comment type="function">
    <text evidence="2">One of several proteins that assist in the late maturation steps of the functional core of the 30S ribosomal subunit. Associates with free 30S ribosomal subunits (but not with 30S subunits that are part of 70S ribosomes or polysomes). Required for efficient processing of 16S rRNA. May interact with the 5'-terminal helix region of 16S rRNA.</text>
</comment>
<dbReference type="PANTHER" id="PTHR33515:SF1">
    <property type="entry name" value="RIBOSOME-BINDING FACTOR A, CHLOROPLASTIC-RELATED"/>
    <property type="match status" value="1"/>
</dbReference>
<evidence type="ECO:0000256" key="2">
    <source>
        <dbReference type="HAMAP-Rule" id="MF_00003"/>
    </source>
</evidence>
<evidence type="ECO:0000313" key="4">
    <source>
        <dbReference type="Proteomes" id="UP000228561"/>
    </source>
</evidence>
<accession>A0A2M7B975</accession>
<sequence length="108" mass="12485">MWRQEKINSLFKRLASSFFAKEKTGSIVTITRIVSSKDLKSSKIFISIFPESREKEIFSLLKGRAGELRRYIGSQIKMKFLPFFEIVIDEEEKARQKIDKILGPVAKG</sequence>
<reference evidence="4" key="1">
    <citation type="submission" date="2017-09" db="EMBL/GenBank/DDBJ databases">
        <title>Depth-based differentiation of microbial function through sediment-hosted aquifers and enrichment of novel symbionts in the deep terrestrial subsurface.</title>
        <authorList>
            <person name="Probst A.J."/>
            <person name="Ladd B."/>
            <person name="Jarett J.K."/>
            <person name="Geller-Mcgrath D.E."/>
            <person name="Sieber C.M.K."/>
            <person name="Emerson J.B."/>
            <person name="Anantharaman K."/>
            <person name="Thomas B.C."/>
            <person name="Malmstrom R."/>
            <person name="Stieglmeier M."/>
            <person name="Klingl A."/>
            <person name="Woyke T."/>
            <person name="Ryan C.M."/>
            <person name="Banfield J.F."/>
        </authorList>
    </citation>
    <scope>NUCLEOTIDE SEQUENCE [LARGE SCALE GENOMIC DNA]</scope>
</reference>
<gene>
    <name evidence="2" type="primary">rbfA</name>
    <name evidence="3" type="ORF">COS58_01065</name>
</gene>
<dbReference type="InterPro" id="IPR015946">
    <property type="entry name" value="KH_dom-like_a/b"/>
</dbReference>
<keyword evidence="2" id="KW-0963">Cytoplasm</keyword>
<comment type="similarity">
    <text evidence="2">Belongs to the RbfA family.</text>
</comment>
<keyword evidence="1 2" id="KW-0690">Ribosome biogenesis</keyword>
<comment type="subcellular location">
    <subcellularLocation>
        <location evidence="2">Cytoplasm</location>
    </subcellularLocation>
</comment>
<evidence type="ECO:0000313" key="3">
    <source>
        <dbReference type="EMBL" id="PIU99672.1"/>
    </source>
</evidence>
<dbReference type="HAMAP" id="MF_00003">
    <property type="entry name" value="RbfA"/>
    <property type="match status" value="1"/>
</dbReference>
<dbReference type="InterPro" id="IPR023799">
    <property type="entry name" value="RbfA_dom_sf"/>
</dbReference>
<name>A0A2M7B975_9BACT</name>
<dbReference type="PANTHER" id="PTHR33515">
    <property type="entry name" value="RIBOSOME-BINDING FACTOR A, CHLOROPLASTIC-RELATED"/>
    <property type="match status" value="1"/>
</dbReference>
<dbReference type="Proteomes" id="UP000228561">
    <property type="component" value="Unassembled WGS sequence"/>
</dbReference>
<dbReference type="GO" id="GO:0030490">
    <property type="term" value="P:maturation of SSU-rRNA"/>
    <property type="evidence" value="ECO:0007669"/>
    <property type="project" value="UniProtKB-UniRule"/>
</dbReference>
<dbReference type="GO" id="GO:0005829">
    <property type="term" value="C:cytosol"/>
    <property type="evidence" value="ECO:0007669"/>
    <property type="project" value="TreeGrafter"/>
</dbReference>
<comment type="caution">
    <text evidence="3">The sequence shown here is derived from an EMBL/GenBank/DDBJ whole genome shotgun (WGS) entry which is preliminary data.</text>
</comment>